<dbReference type="OrthoDB" id="8536886at2"/>
<dbReference type="Proteomes" id="UP000197215">
    <property type="component" value="Unassembled WGS sequence"/>
</dbReference>
<protein>
    <recommendedName>
        <fullName evidence="4">DUF2946 domain-containing protein</fullName>
    </recommendedName>
</protein>
<feature type="signal peptide" evidence="1">
    <location>
        <begin position="1"/>
        <end position="30"/>
    </location>
</feature>
<gene>
    <name evidence="2" type="ORF">SAMN06295916_0436</name>
</gene>
<evidence type="ECO:0008006" key="4">
    <source>
        <dbReference type="Google" id="ProtNLM"/>
    </source>
</evidence>
<reference evidence="2 3" key="1">
    <citation type="submission" date="2017-06" db="EMBL/GenBank/DDBJ databases">
        <authorList>
            <person name="Kim H.J."/>
            <person name="Triplett B.A."/>
        </authorList>
    </citation>
    <scope>NUCLEOTIDE SEQUENCE [LARGE SCALE GENOMIC DNA]</scope>
    <source>
        <strain evidence="2 3">MWH-VicM1</strain>
    </source>
</reference>
<sequence length="125" mass="13368">MGISIKRHLIHWMAIAAILMGALAPSISQAIAVADTGKGISVEVCTTSGVKMTQVIDASSSDDQQVANEHCPFCLVHGAYVLPIDNALNFAEPQAHNIYPQLFYKSPKPLFAWVALPSRAPPTLA</sequence>
<keyword evidence="3" id="KW-1185">Reference proteome</keyword>
<proteinExistence type="predicted"/>
<dbReference type="InterPro" id="IPR021333">
    <property type="entry name" value="DUF2946"/>
</dbReference>
<feature type="chain" id="PRO_5012262106" description="DUF2946 domain-containing protein" evidence="1">
    <location>
        <begin position="31"/>
        <end position="125"/>
    </location>
</feature>
<evidence type="ECO:0000313" key="3">
    <source>
        <dbReference type="Proteomes" id="UP000197215"/>
    </source>
</evidence>
<dbReference type="EMBL" id="FYEX01000001">
    <property type="protein sequence ID" value="SNC61228.1"/>
    <property type="molecule type" value="Genomic_DNA"/>
</dbReference>
<evidence type="ECO:0000313" key="2">
    <source>
        <dbReference type="EMBL" id="SNC61228.1"/>
    </source>
</evidence>
<keyword evidence="1" id="KW-0732">Signal</keyword>
<dbReference type="Pfam" id="PF11162">
    <property type="entry name" value="DUF2946"/>
    <property type="match status" value="1"/>
</dbReference>
<accession>A0A212T5B6</accession>
<name>A0A212T5B6_9BURK</name>
<dbReference type="AlphaFoldDB" id="A0A212T5B6"/>
<dbReference type="RefSeq" id="WP_088812330.1">
    <property type="nucleotide sequence ID" value="NZ_FYEX01000001.1"/>
</dbReference>
<organism evidence="2 3">
    <name type="scientific">Polynucleobacter victoriensis</name>
    <dbReference type="NCBI Taxonomy" id="2049319"/>
    <lineage>
        <taxon>Bacteria</taxon>
        <taxon>Pseudomonadati</taxon>
        <taxon>Pseudomonadota</taxon>
        <taxon>Betaproteobacteria</taxon>
        <taxon>Burkholderiales</taxon>
        <taxon>Burkholderiaceae</taxon>
        <taxon>Polynucleobacter</taxon>
    </lineage>
</organism>
<evidence type="ECO:0000256" key="1">
    <source>
        <dbReference type="SAM" id="SignalP"/>
    </source>
</evidence>